<proteinExistence type="predicted"/>
<feature type="compositionally biased region" description="Low complexity" evidence="4">
    <location>
        <begin position="68"/>
        <end position="90"/>
    </location>
</feature>
<dbReference type="PANTHER" id="PTHR47787">
    <property type="entry name" value="CENTROMERE-BINDING PROTEIN 1"/>
    <property type="match status" value="1"/>
</dbReference>
<evidence type="ECO:0000256" key="4">
    <source>
        <dbReference type="SAM" id="MobiDB-lite"/>
    </source>
</evidence>
<organism evidence="6 7">
    <name type="scientific">Sporothrix epigloea</name>
    <dbReference type="NCBI Taxonomy" id="1892477"/>
    <lineage>
        <taxon>Eukaryota</taxon>
        <taxon>Fungi</taxon>
        <taxon>Dikarya</taxon>
        <taxon>Ascomycota</taxon>
        <taxon>Pezizomycotina</taxon>
        <taxon>Sordariomycetes</taxon>
        <taxon>Sordariomycetidae</taxon>
        <taxon>Ophiostomatales</taxon>
        <taxon>Ophiostomataceae</taxon>
        <taxon>Sporothrix</taxon>
    </lineage>
</organism>
<dbReference type="PANTHER" id="PTHR47787:SF1">
    <property type="entry name" value="CENTROMERE-BINDING PROTEIN 1"/>
    <property type="match status" value="1"/>
</dbReference>
<evidence type="ECO:0000256" key="2">
    <source>
        <dbReference type="ARBA" id="ARBA00023242"/>
    </source>
</evidence>
<keyword evidence="3" id="KW-0175">Coiled coil</keyword>
<feature type="compositionally biased region" description="Polar residues" evidence="4">
    <location>
        <begin position="162"/>
        <end position="178"/>
    </location>
</feature>
<evidence type="ECO:0000256" key="3">
    <source>
        <dbReference type="SAM" id="Coils"/>
    </source>
</evidence>
<dbReference type="EMBL" id="CAWUOM010000017">
    <property type="protein sequence ID" value="CAK7265529.1"/>
    <property type="molecule type" value="Genomic_DNA"/>
</dbReference>
<keyword evidence="7" id="KW-1185">Reference proteome</keyword>
<dbReference type="PROSITE" id="PS50888">
    <property type="entry name" value="BHLH"/>
    <property type="match status" value="1"/>
</dbReference>
<accession>A0ABP0DCK1</accession>
<evidence type="ECO:0000256" key="1">
    <source>
        <dbReference type="ARBA" id="ARBA00023125"/>
    </source>
</evidence>
<feature type="coiled-coil region" evidence="3">
    <location>
        <begin position="267"/>
        <end position="294"/>
    </location>
</feature>
<keyword evidence="1" id="KW-0238">DNA-binding</keyword>
<dbReference type="Gene3D" id="4.10.280.10">
    <property type="entry name" value="Helix-loop-helix DNA-binding domain"/>
    <property type="match status" value="1"/>
</dbReference>
<dbReference type="InterPro" id="IPR011598">
    <property type="entry name" value="bHLH_dom"/>
</dbReference>
<evidence type="ECO:0000259" key="5">
    <source>
        <dbReference type="PROSITE" id="PS50888"/>
    </source>
</evidence>
<sequence length="313" mass="33307">MAETAAAQPPNLAPSSPPQKRKRADAGSPDTRRSKRGAAAPIEMAATAYMEDPGPLEHHTEFTTGQMPAPASASAPAPDPAPVSTTAPVTESTEVAPVDERPAIHNSTTLDAPSTAAAALGSMFPQLNVPVPTEQKFASQHVDGGEHPGDTSAYSADDVTQGGESSHDASSPNGTAKPSASGVHAKPAVGSEEWHRMRKDNHKEVERRRRETINEGINELAKIVPGCEKNKGAILQRAVVFITQLKENETQNIEKWTLEKLLTEQAIAELSASNDKLKVEVERLYGELESWKNVAQDAGLQVPQKSEPSEPAS</sequence>
<dbReference type="Proteomes" id="UP001642501">
    <property type="component" value="Unassembled WGS sequence"/>
</dbReference>
<dbReference type="CDD" id="cd11398">
    <property type="entry name" value="bHLHzip_scCBP1"/>
    <property type="match status" value="1"/>
</dbReference>
<gene>
    <name evidence="6" type="primary">CBF1</name>
    <name evidence="6" type="ORF">SEPCBS57363_001630</name>
</gene>
<feature type="region of interest" description="Disordered" evidence="4">
    <location>
        <begin position="131"/>
        <end position="210"/>
    </location>
</feature>
<dbReference type="SUPFAM" id="SSF47459">
    <property type="entry name" value="HLH, helix-loop-helix DNA-binding domain"/>
    <property type="match status" value="1"/>
</dbReference>
<dbReference type="SMART" id="SM00353">
    <property type="entry name" value="HLH"/>
    <property type="match status" value="1"/>
</dbReference>
<feature type="domain" description="BHLH" evidence="5">
    <location>
        <begin position="197"/>
        <end position="245"/>
    </location>
</feature>
<reference evidence="6 7" key="1">
    <citation type="submission" date="2024-01" db="EMBL/GenBank/DDBJ databases">
        <authorList>
            <person name="Allen C."/>
            <person name="Tagirdzhanova G."/>
        </authorList>
    </citation>
    <scope>NUCLEOTIDE SEQUENCE [LARGE SCALE GENOMIC DNA]</scope>
    <source>
        <strain evidence="6 7">CBS 573.63</strain>
    </source>
</reference>
<dbReference type="InterPro" id="IPR036638">
    <property type="entry name" value="HLH_DNA-bd_sf"/>
</dbReference>
<feature type="region of interest" description="Disordered" evidence="4">
    <location>
        <begin position="1"/>
        <end position="110"/>
    </location>
</feature>
<name>A0ABP0DCK1_9PEZI</name>
<comment type="caution">
    <text evidence="6">The sequence shown here is derived from an EMBL/GenBank/DDBJ whole genome shotgun (WGS) entry which is preliminary data.</text>
</comment>
<evidence type="ECO:0000313" key="7">
    <source>
        <dbReference type="Proteomes" id="UP001642501"/>
    </source>
</evidence>
<keyword evidence="2" id="KW-0539">Nucleus</keyword>
<dbReference type="Pfam" id="PF00010">
    <property type="entry name" value="HLH"/>
    <property type="match status" value="1"/>
</dbReference>
<protein>
    <submittedName>
        <fullName evidence="6">Basic helix-loop-helix protein</fullName>
    </submittedName>
</protein>
<dbReference type="InterPro" id="IPR047206">
    <property type="entry name" value="bHLHzip_scCBP1-like"/>
</dbReference>
<evidence type="ECO:0000313" key="6">
    <source>
        <dbReference type="EMBL" id="CAK7265529.1"/>
    </source>
</evidence>
<feature type="compositionally biased region" description="Basic and acidic residues" evidence="4">
    <location>
        <begin position="201"/>
        <end position="210"/>
    </location>
</feature>